<feature type="domain" description="DUF1156" evidence="1">
    <location>
        <begin position="12"/>
        <end position="67"/>
    </location>
</feature>
<dbReference type="EMBL" id="BMOV01000003">
    <property type="protein sequence ID" value="GGO10427.1"/>
    <property type="molecule type" value="Genomic_DNA"/>
</dbReference>
<name>A0ABQ2LEI3_9PROT</name>
<reference evidence="3" key="1">
    <citation type="journal article" date="2019" name="Int. J. Syst. Evol. Microbiol.">
        <title>The Global Catalogue of Microorganisms (GCM) 10K type strain sequencing project: providing services to taxonomists for standard genome sequencing and annotation.</title>
        <authorList>
            <consortium name="The Broad Institute Genomics Platform"/>
            <consortium name="The Broad Institute Genome Sequencing Center for Infectious Disease"/>
            <person name="Wu L."/>
            <person name="Ma J."/>
        </authorList>
    </citation>
    <scope>NUCLEOTIDE SEQUENCE [LARGE SCALE GENOMIC DNA]</scope>
    <source>
        <strain evidence="3">JCM 17843</strain>
    </source>
</reference>
<evidence type="ECO:0000259" key="1">
    <source>
        <dbReference type="Pfam" id="PF06634"/>
    </source>
</evidence>
<comment type="caution">
    <text evidence="2">The sequence shown here is derived from an EMBL/GenBank/DDBJ whole genome shotgun (WGS) entry which is preliminary data.</text>
</comment>
<dbReference type="Proteomes" id="UP000602381">
    <property type="component" value="Unassembled WGS sequence"/>
</dbReference>
<dbReference type="InterPro" id="IPR009537">
    <property type="entry name" value="DUF1156"/>
</dbReference>
<proteinExistence type="predicted"/>
<gene>
    <name evidence="2" type="ORF">GCM10007972_13230</name>
</gene>
<keyword evidence="3" id="KW-1185">Reference proteome</keyword>
<evidence type="ECO:0000313" key="3">
    <source>
        <dbReference type="Proteomes" id="UP000602381"/>
    </source>
</evidence>
<dbReference type="RefSeq" id="WP_150004830.1">
    <property type="nucleotide sequence ID" value="NZ_BMOV01000003.1"/>
</dbReference>
<accession>A0ABQ2LEI3</accession>
<organism evidence="2 3">
    <name type="scientific">Iodidimonas muriae</name>
    <dbReference type="NCBI Taxonomy" id="261467"/>
    <lineage>
        <taxon>Bacteria</taxon>
        <taxon>Pseudomonadati</taxon>
        <taxon>Pseudomonadota</taxon>
        <taxon>Alphaproteobacteria</taxon>
        <taxon>Iodidimonadales</taxon>
        <taxon>Iodidimonadaceae</taxon>
        <taxon>Iodidimonas</taxon>
    </lineage>
</organism>
<dbReference type="InterPro" id="IPR029063">
    <property type="entry name" value="SAM-dependent_MTases_sf"/>
</dbReference>
<dbReference type="SUPFAM" id="SSF53335">
    <property type="entry name" value="S-adenosyl-L-methionine-dependent methyltransferases"/>
    <property type="match status" value="1"/>
</dbReference>
<dbReference type="Pfam" id="PF06634">
    <property type="entry name" value="DUF1156"/>
    <property type="match status" value="1"/>
</dbReference>
<sequence>MSDYKKKLIEVAIPLEAINAASAREKSIRHGHPSTLHLWWARRPLAACRAVLFAQLVDDPSGYADKLLDDPDIRRAAEKELSERIDLWEKRQAEPDSAAANTPEPTLEDCAADIERKRLFKIIEDLVKWENSTNEEVLERARAEIRRSCNGELPPVYDPFSGGGSIPLEAQRLGLPAYGSDLNPVAVMIGKAMIEIPPKFKNQPPIHPGMKDRNHYRNAEGLAEDVKYYGEWMREKASERIGHLYPQVDLPKEYGGGKATVIAWIWSRTVPSPDPAFSDVQVPIASSFLLSSKAGKEAWIEPIVDKAAKTIRYEIRTNGTSAEIAEAKDGTKSGRANFRCLMSDAAINADYVKKAGKAGRMGQTLIAIVAEGKGGRRYVAPDEHHVTVAFADESKIVAENCRDTFLSGETPAKLTGGTCHGYGLDRWGKLFTDRQLVALNTFSDLVHEARAQIEEDALAAGISSDATPLRDGGIGAKAYSEAVSVYLAFAIDRLADAGSSIATWSSSGFIRFTFARQAIPMTWDFAECNVLSDSTGNFMGAVDWVWKALLGFGPNATGSLIQHDAQNVKLPDEAVVSTDPPYYDNIGYADLSDYFYVWLRRNIKDVYPEYSGTIAVPKAEELVATPYRHGGRANAETHFLTGMTAAISSLASQSSSNFPATIYYAFKQSEIEQEGLASTGWATFLQSIIAAGYSIVGTWPVRTERAARTIATGTNALANSVVLVCRKKEPTAEVITRAEFIRALKRELPPAIAEFQAANIAPADMPQSAIGPGMGVFSRYKAVLEADDSPMTVKTALQLINHELDDYIGGIAGEFDADTRFAITWFEQNGMKAGEYGTANSIAQARGISVESAKHAGIVESSAGKVRILKRDELDSEWEPATDAHLTIWECLQHLVRCHEKDGISHETALLLKKIGDKADAVKDLAYCLYDISANKRQDAKEATAYNALIADWTELTREAATIHDTRGDGQTRMNL</sequence>
<protein>
    <recommendedName>
        <fullName evidence="1">DUF1156 domain-containing protein</fullName>
    </recommendedName>
</protein>
<evidence type="ECO:0000313" key="2">
    <source>
        <dbReference type="EMBL" id="GGO10427.1"/>
    </source>
</evidence>